<evidence type="ECO:0000313" key="6">
    <source>
        <dbReference type="Proteomes" id="UP001138661"/>
    </source>
</evidence>
<evidence type="ECO:0000256" key="2">
    <source>
        <dbReference type="ARBA" id="ARBA00007639"/>
    </source>
</evidence>
<dbReference type="GO" id="GO:0030313">
    <property type="term" value="C:cell envelope"/>
    <property type="evidence" value="ECO:0007669"/>
    <property type="project" value="UniProtKB-SubCell"/>
</dbReference>
<dbReference type="PANTHER" id="PTHR46847:SF1">
    <property type="entry name" value="D-ALLOSE-BINDING PERIPLASMIC PROTEIN-RELATED"/>
    <property type="match status" value="1"/>
</dbReference>
<evidence type="ECO:0000259" key="4">
    <source>
        <dbReference type="Pfam" id="PF13407"/>
    </source>
</evidence>
<organism evidence="5 6">
    <name type="scientific">Roseobacter insulae</name>
    <dbReference type="NCBI Taxonomy" id="2859783"/>
    <lineage>
        <taxon>Bacteria</taxon>
        <taxon>Pseudomonadati</taxon>
        <taxon>Pseudomonadota</taxon>
        <taxon>Alphaproteobacteria</taxon>
        <taxon>Rhodobacterales</taxon>
        <taxon>Roseobacteraceae</taxon>
        <taxon>Roseobacter</taxon>
    </lineage>
</organism>
<comment type="caution">
    <text evidence="5">The sequence shown here is derived from an EMBL/GenBank/DDBJ whole genome shotgun (WGS) entry which is preliminary data.</text>
</comment>
<proteinExistence type="inferred from homology"/>
<evidence type="ECO:0000313" key="5">
    <source>
        <dbReference type="EMBL" id="MBW4706799.1"/>
    </source>
</evidence>
<evidence type="ECO:0000256" key="1">
    <source>
        <dbReference type="ARBA" id="ARBA00004196"/>
    </source>
</evidence>
<dbReference type="EMBL" id="JAHXDN010000001">
    <property type="protein sequence ID" value="MBW4706799.1"/>
    <property type="molecule type" value="Genomic_DNA"/>
</dbReference>
<dbReference type="CDD" id="cd19998">
    <property type="entry name" value="PBP1_ABC_sugar_binding-like"/>
    <property type="match status" value="1"/>
</dbReference>
<keyword evidence="6" id="KW-1185">Reference proteome</keyword>
<comment type="similarity">
    <text evidence="2">Belongs to the bacterial solute-binding protein 2 family.</text>
</comment>
<sequence length="411" mass="43553">MCCFSISQDRSPFFWTLGRPTESLDICLRKHSVLPYVYVNIDFDHGLLGGNQMKKLLLGTALAVVAASHASAETYRAECFAPAPGTATIQGEAKDGPYKIAFVNGFAGNDWRIAAIQASKAWAARPENAANIEEFTVVSVGNDSAAQIAAIDNFIAAGYDAITFIAVNPSAFEPVIRRAERQGTVLVPFDNVLDTDKVVQINESQLELGRLKAQTVMDELGGSAKKILMVNGLPGNATDRDRRLGMMSVFDKIDGLEIVEVVGNWDTGTSQKVVADALATHGQFDAVVSQHGAAGTINAMQAAGHPIVPMGVDGENGVRMLMDELNIPGISASQAPAMSAVALEAAVALLQGNKLPQTVFLPIPQVAAADLEAGVNYFPDLPKSFNTGTGFPDCFAPFTPEELLGQSADNT</sequence>
<name>A0A9X1JZ31_9RHOB</name>
<evidence type="ECO:0000256" key="3">
    <source>
        <dbReference type="ARBA" id="ARBA00022729"/>
    </source>
</evidence>
<reference evidence="5" key="1">
    <citation type="submission" date="2021-07" db="EMBL/GenBank/DDBJ databases">
        <title>Roseobacter insulae sp. nov., isolated from a tidal flat.</title>
        <authorList>
            <person name="Park S."/>
            <person name="Yoon J.-H."/>
        </authorList>
    </citation>
    <scope>NUCLEOTIDE SEQUENCE</scope>
    <source>
        <strain evidence="5">YSTF-M11</strain>
    </source>
</reference>
<keyword evidence="3" id="KW-0732">Signal</keyword>
<feature type="domain" description="Periplasmic binding protein" evidence="4">
    <location>
        <begin position="100"/>
        <end position="354"/>
    </location>
</feature>
<dbReference type="Proteomes" id="UP001138661">
    <property type="component" value="Unassembled WGS sequence"/>
</dbReference>
<comment type="subcellular location">
    <subcellularLocation>
        <location evidence="1">Cell envelope</location>
    </subcellularLocation>
</comment>
<protein>
    <submittedName>
        <fullName evidence="5">ABC transporter substrate-binding protein</fullName>
    </submittedName>
</protein>
<accession>A0A9X1JZ31</accession>
<dbReference type="RefSeq" id="WP_219498870.1">
    <property type="nucleotide sequence ID" value="NZ_JAHXDN010000001.1"/>
</dbReference>
<gene>
    <name evidence="5" type="ORF">KX928_03255</name>
</gene>
<dbReference type="PANTHER" id="PTHR46847">
    <property type="entry name" value="D-ALLOSE-BINDING PERIPLASMIC PROTEIN-RELATED"/>
    <property type="match status" value="1"/>
</dbReference>
<dbReference type="AlphaFoldDB" id="A0A9X1JZ31"/>
<dbReference type="InterPro" id="IPR025997">
    <property type="entry name" value="SBP_2_dom"/>
</dbReference>
<dbReference type="Pfam" id="PF13407">
    <property type="entry name" value="Peripla_BP_4"/>
    <property type="match status" value="1"/>
</dbReference>